<feature type="signal peptide" evidence="3">
    <location>
        <begin position="1"/>
        <end position="23"/>
    </location>
</feature>
<dbReference type="EMBL" id="VMNH01000022">
    <property type="protein sequence ID" value="TVO71209.1"/>
    <property type="molecule type" value="Genomic_DNA"/>
</dbReference>
<comment type="caution">
    <text evidence="4">The sequence shown here is derived from an EMBL/GenBank/DDBJ whole genome shotgun (WGS) entry which is preliminary data.</text>
</comment>
<evidence type="ECO:0000256" key="1">
    <source>
        <dbReference type="ARBA" id="ARBA00022729"/>
    </source>
</evidence>
<dbReference type="InterPro" id="IPR024673">
    <property type="entry name" value="Octahem_Cyt_c"/>
</dbReference>
<keyword evidence="2" id="KW-1133">Transmembrane helix</keyword>
<proteinExistence type="predicted"/>
<keyword evidence="1 3" id="KW-0732">Signal</keyword>
<evidence type="ECO:0000256" key="3">
    <source>
        <dbReference type="SAM" id="SignalP"/>
    </source>
</evidence>
<dbReference type="Gene3D" id="1.10.1130.10">
    <property type="entry name" value="Flavocytochrome C3, Chain A"/>
    <property type="match status" value="1"/>
</dbReference>
<dbReference type="NCBIfam" id="TIGR04315">
    <property type="entry name" value="octaheme_Shew"/>
    <property type="match status" value="1"/>
</dbReference>
<protein>
    <submittedName>
        <fullName evidence="4">Tetrathionate reductase family octaheme c-type cytochrome</fullName>
    </submittedName>
</protein>
<feature type="transmembrane region" description="Helical" evidence="2">
    <location>
        <begin position="514"/>
        <end position="535"/>
    </location>
</feature>
<dbReference type="GO" id="GO:0016491">
    <property type="term" value="F:oxidoreductase activity"/>
    <property type="evidence" value="ECO:0007669"/>
    <property type="project" value="TreeGrafter"/>
</dbReference>
<dbReference type="InterPro" id="IPR036280">
    <property type="entry name" value="Multihaem_cyt_sf"/>
</dbReference>
<dbReference type="Proteomes" id="UP000316649">
    <property type="component" value="Unassembled WGS sequence"/>
</dbReference>
<keyword evidence="2" id="KW-0472">Membrane</keyword>
<dbReference type="PANTHER" id="PTHR35038:SF5">
    <property type="entry name" value="CYTOCHROME C-TYPE PROTEIN NRFB"/>
    <property type="match status" value="1"/>
</dbReference>
<evidence type="ECO:0000313" key="4">
    <source>
        <dbReference type="EMBL" id="TVO71209.1"/>
    </source>
</evidence>
<reference evidence="4 5" key="1">
    <citation type="submission" date="2019-07" db="EMBL/GenBank/DDBJ databases">
        <title>The pathways for chlorine oxyanion respiration interact through the shared metabolite chlorate.</title>
        <authorList>
            <person name="Barnum T.P."/>
            <person name="Cheng Y."/>
            <person name="Hill K.A."/>
            <person name="Lucas L.N."/>
            <person name="Carlson H.K."/>
            <person name="Coates J.D."/>
        </authorList>
    </citation>
    <scope>NUCLEOTIDE SEQUENCE [LARGE SCALE GENOMIC DNA]</scope>
    <source>
        <strain evidence="4 5">BK-1</strain>
    </source>
</reference>
<dbReference type="PIRSF" id="PIRSF039014">
    <property type="entry name" value="OTR_cyc"/>
    <property type="match status" value="1"/>
</dbReference>
<sequence>MRNMFNLASILISALLMGQVTLAQQNTPPLSGPDSTTDHSKLEPLMREFTSGPEVTAACLECHTEASDQIMHTLHYSWDYTNPDTGQRLGKRNVLNAFCGNVAANETRCTSCHAGYGWEDIRVATPADPTRVDCLVCHDRSGQYTKQDNLAGHPPLDPVSPGAKTITGKKAWAVDLTKAAQSVGLPGRDNCGNCHFFGGGGDNVKHGDLSSALYDPTKEVDVHMSSDGQNFTCASCHVSDRHQVAGSRYSVLARDTGGTGLPGQRRDVATCESCHSSTPHQSTLIGMKLNDHTDRIACQTCHIPEFARGGVATKTSWDWSTAGRLENGKPIMLDEHTQSDGRKLHTYLSTKGTFKWDENVRPYYAWFNGQVEYTTGLTTIDPAQTVEINRIKGSASDSNSRIWPFKQMAGRQAYDSELAKLVYTHTYGPDTTSAFWTNFNWDKSIKAAMDYVGEPYSGKFGFVDTYMYWPITHMVAPADRALNCNACHAKNGRLANLSGVYIPGANPMGPGGTAGLILLALAVVGVAGHSLLRLIGRKGARYD</sequence>
<evidence type="ECO:0000313" key="5">
    <source>
        <dbReference type="Proteomes" id="UP000316649"/>
    </source>
</evidence>
<keyword evidence="2" id="KW-0812">Transmembrane</keyword>
<dbReference type="OrthoDB" id="9788513at2"/>
<dbReference type="InterPro" id="IPR051829">
    <property type="entry name" value="Multiheme_Cytochr_ET"/>
</dbReference>
<name>A0A558DKG8_9GAMM</name>
<feature type="chain" id="PRO_5021783818" evidence="3">
    <location>
        <begin position="24"/>
        <end position="543"/>
    </location>
</feature>
<organism evidence="4 5">
    <name type="scientific">Sedimenticola selenatireducens</name>
    <dbReference type="NCBI Taxonomy" id="191960"/>
    <lineage>
        <taxon>Bacteria</taxon>
        <taxon>Pseudomonadati</taxon>
        <taxon>Pseudomonadota</taxon>
        <taxon>Gammaproteobacteria</taxon>
        <taxon>Chromatiales</taxon>
        <taxon>Sedimenticolaceae</taxon>
        <taxon>Sedimenticola</taxon>
    </lineage>
</organism>
<keyword evidence="5" id="KW-1185">Reference proteome</keyword>
<dbReference type="AlphaFoldDB" id="A0A558DKG8"/>
<gene>
    <name evidence="4" type="ORF">FHP88_14375</name>
</gene>
<dbReference type="SUPFAM" id="SSF48695">
    <property type="entry name" value="Multiheme cytochromes"/>
    <property type="match status" value="1"/>
</dbReference>
<dbReference type="Pfam" id="PF11783">
    <property type="entry name" value="Cytochrome_cB"/>
    <property type="match status" value="1"/>
</dbReference>
<accession>A0A558DKG8</accession>
<dbReference type="PANTHER" id="PTHR35038">
    <property type="entry name" value="DISSIMILATORY SULFITE REDUCTASE SIRA"/>
    <property type="match status" value="1"/>
</dbReference>
<evidence type="ECO:0000256" key="2">
    <source>
        <dbReference type="SAM" id="Phobius"/>
    </source>
</evidence>